<evidence type="ECO:0000259" key="9">
    <source>
        <dbReference type="PROSITE" id="PS50110"/>
    </source>
</evidence>
<dbReference type="NCBIfam" id="TIGR00229">
    <property type="entry name" value="sensory_box"/>
    <property type="match status" value="2"/>
</dbReference>
<dbReference type="PROSITE" id="PS50112">
    <property type="entry name" value="PAS"/>
    <property type="match status" value="2"/>
</dbReference>
<evidence type="ECO:0000313" key="13">
    <source>
        <dbReference type="Proteomes" id="UP001523216"/>
    </source>
</evidence>
<comment type="caution">
    <text evidence="12">The sequence shown here is derived from an EMBL/GenBank/DDBJ whole genome shotgun (WGS) entry which is preliminary data.</text>
</comment>
<dbReference type="PANTHER" id="PTHR43065:SF42">
    <property type="entry name" value="TWO-COMPONENT SENSOR PPRA"/>
    <property type="match status" value="1"/>
</dbReference>
<comment type="subcellular location">
    <subcellularLocation>
        <location evidence="2">Cell membrane</location>
    </subcellularLocation>
</comment>
<dbReference type="Pfam" id="PF02518">
    <property type="entry name" value="HATPase_c"/>
    <property type="match status" value="1"/>
</dbReference>
<dbReference type="InterPro" id="IPR001789">
    <property type="entry name" value="Sig_transdc_resp-reg_receiver"/>
</dbReference>
<comment type="catalytic activity">
    <reaction evidence="1">
        <text>ATP + protein L-histidine = ADP + protein N-phospho-L-histidine.</text>
        <dbReference type="EC" id="2.7.13.3"/>
    </reaction>
</comment>
<evidence type="ECO:0000256" key="1">
    <source>
        <dbReference type="ARBA" id="ARBA00000085"/>
    </source>
</evidence>
<dbReference type="InterPro" id="IPR003661">
    <property type="entry name" value="HisK_dim/P_dom"/>
</dbReference>
<dbReference type="InterPro" id="IPR001610">
    <property type="entry name" value="PAC"/>
</dbReference>
<evidence type="ECO:0000256" key="7">
    <source>
        <dbReference type="PROSITE-ProRule" id="PRU00169"/>
    </source>
</evidence>
<dbReference type="EMBL" id="JAMQOL010000003">
    <property type="protein sequence ID" value="MCM4076623.1"/>
    <property type="molecule type" value="Genomic_DNA"/>
</dbReference>
<evidence type="ECO:0000259" key="8">
    <source>
        <dbReference type="PROSITE" id="PS50109"/>
    </source>
</evidence>
<dbReference type="InterPro" id="IPR003594">
    <property type="entry name" value="HATPase_dom"/>
</dbReference>
<dbReference type="Pfam" id="PF08448">
    <property type="entry name" value="PAS_4"/>
    <property type="match status" value="1"/>
</dbReference>
<dbReference type="SUPFAM" id="SSF55874">
    <property type="entry name" value="ATPase domain of HSP90 chaperone/DNA topoisomerase II/histidine kinase"/>
    <property type="match status" value="1"/>
</dbReference>
<dbReference type="RefSeq" id="WP_251796524.1">
    <property type="nucleotide sequence ID" value="NZ_JAMQOL010000003.1"/>
</dbReference>
<feature type="domain" description="Response regulatory" evidence="9">
    <location>
        <begin position="501"/>
        <end position="617"/>
    </location>
</feature>
<gene>
    <name evidence="12" type="ORF">LXN57_03475</name>
</gene>
<keyword evidence="5" id="KW-0808">Transferase</keyword>
<dbReference type="SUPFAM" id="SSF55785">
    <property type="entry name" value="PYP-like sensor domain (PAS domain)"/>
    <property type="match status" value="2"/>
</dbReference>
<evidence type="ECO:0000256" key="2">
    <source>
        <dbReference type="ARBA" id="ARBA00004236"/>
    </source>
</evidence>
<dbReference type="SUPFAM" id="SSF52172">
    <property type="entry name" value="CheY-like"/>
    <property type="match status" value="1"/>
</dbReference>
<dbReference type="EC" id="2.7.13.3" evidence="3"/>
<dbReference type="InterPro" id="IPR005467">
    <property type="entry name" value="His_kinase_dom"/>
</dbReference>
<dbReference type="Gene3D" id="3.30.450.20">
    <property type="entry name" value="PAS domain"/>
    <property type="match status" value="2"/>
</dbReference>
<feature type="domain" description="PAC" evidence="11">
    <location>
        <begin position="194"/>
        <end position="246"/>
    </location>
</feature>
<proteinExistence type="predicted"/>
<feature type="domain" description="PAS" evidence="10">
    <location>
        <begin position="1"/>
        <end position="66"/>
    </location>
</feature>
<dbReference type="InterPro" id="IPR000014">
    <property type="entry name" value="PAS"/>
</dbReference>
<protein>
    <recommendedName>
        <fullName evidence="3">histidine kinase</fullName>
        <ecNumber evidence="3">2.7.13.3</ecNumber>
    </recommendedName>
</protein>
<feature type="domain" description="Histidine kinase" evidence="8">
    <location>
        <begin position="266"/>
        <end position="479"/>
    </location>
</feature>
<dbReference type="InterPro" id="IPR004358">
    <property type="entry name" value="Sig_transdc_His_kin-like_C"/>
</dbReference>
<dbReference type="CDD" id="cd00156">
    <property type="entry name" value="REC"/>
    <property type="match status" value="1"/>
</dbReference>
<dbReference type="PROSITE" id="PS50109">
    <property type="entry name" value="HIS_KIN"/>
    <property type="match status" value="1"/>
</dbReference>
<dbReference type="Pfam" id="PF08447">
    <property type="entry name" value="PAS_3"/>
    <property type="match status" value="1"/>
</dbReference>
<sequence length="621" mass="67818">MALIDHTSAVIYMRRSDGRYLLVNREYERLFDLRREEIVGLTDHDLFPREVADAFRENDRQALAGGVPIQLEEFVPGDDGVRTYLTVKFPLIDEHGIPYAVAGISTDITERSRAEAALRDSEERFRLLAEHAQDIIFRYRLGSDPSMEYLSRAVESITGFAAEDFYADPQLLVSRIEPEDQLMFEQSWQAPRSGTTTFRLRRRDGEVVWMEQRASAVTDEAGELVAVEGILRDVTERMAAEQERSQLEQQLRQAERLDSLGQLAGGVAHDFNNILAVISGYADMLVDELGDNHPSRPDAASIKQAADRGTALTRQLLLFSHSEPSKAELLDLNTVTAEMLLLLDRTLGEDIELSTVLAPDLPPVVMDRSKFEQVLMNAVLNARAAMTSGGRLTISTSLEHGGEGGKLVGLAVADTGSGMTPEVLARAFEPFFTTKGRGSGTGLGLATTYGVVTEAGGTISLESKVGGGTTLRVRLPASDEEAPTVSPAVSEASALTGNGQRILVVEDEEAVRDIVCRLLVKGGYKVFAAQHPAEALRMCRDGALAFDVLVTDVIMPGMSGTQLFAELRRDRPGLPVLFMSGYTSGPAPGGQELPADAPLIRKPFESHVFLKEVYQLVAERV</sequence>
<dbReference type="SMART" id="SM00086">
    <property type="entry name" value="PAC"/>
    <property type="match status" value="2"/>
</dbReference>
<dbReference type="Gene3D" id="3.40.50.2300">
    <property type="match status" value="1"/>
</dbReference>
<dbReference type="CDD" id="cd00130">
    <property type="entry name" value="PAS"/>
    <property type="match status" value="2"/>
</dbReference>
<evidence type="ECO:0000259" key="10">
    <source>
        <dbReference type="PROSITE" id="PS50112"/>
    </source>
</evidence>
<dbReference type="SUPFAM" id="SSF47384">
    <property type="entry name" value="Homodimeric domain of signal transducing histidine kinase"/>
    <property type="match status" value="1"/>
</dbReference>
<dbReference type="Proteomes" id="UP001523216">
    <property type="component" value="Unassembled WGS sequence"/>
</dbReference>
<dbReference type="InterPro" id="IPR000700">
    <property type="entry name" value="PAS-assoc_C"/>
</dbReference>
<evidence type="ECO:0000259" key="11">
    <source>
        <dbReference type="PROSITE" id="PS50113"/>
    </source>
</evidence>
<dbReference type="SMART" id="SM00388">
    <property type="entry name" value="HisKA"/>
    <property type="match status" value="1"/>
</dbReference>
<organism evidence="12 13">
    <name type="scientific">Paractinoplanes hotanensis</name>
    <dbReference type="NCBI Taxonomy" id="2906497"/>
    <lineage>
        <taxon>Bacteria</taxon>
        <taxon>Bacillati</taxon>
        <taxon>Actinomycetota</taxon>
        <taxon>Actinomycetes</taxon>
        <taxon>Micromonosporales</taxon>
        <taxon>Micromonosporaceae</taxon>
        <taxon>Paractinoplanes</taxon>
    </lineage>
</organism>
<dbReference type="Gene3D" id="1.10.287.130">
    <property type="match status" value="1"/>
</dbReference>
<evidence type="ECO:0000256" key="5">
    <source>
        <dbReference type="ARBA" id="ARBA00022777"/>
    </source>
</evidence>
<dbReference type="PROSITE" id="PS50110">
    <property type="entry name" value="RESPONSE_REGULATORY"/>
    <property type="match status" value="1"/>
</dbReference>
<keyword evidence="6" id="KW-0902">Two-component regulatory system</keyword>
<dbReference type="SMART" id="SM00091">
    <property type="entry name" value="PAS"/>
    <property type="match status" value="2"/>
</dbReference>
<dbReference type="InterPro" id="IPR035965">
    <property type="entry name" value="PAS-like_dom_sf"/>
</dbReference>
<keyword evidence="4 7" id="KW-0597">Phosphoprotein</keyword>
<name>A0ABT0XTQ8_9ACTN</name>
<dbReference type="Pfam" id="PF00072">
    <property type="entry name" value="Response_reg"/>
    <property type="match status" value="1"/>
</dbReference>
<keyword evidence="13" id="KW-1185">Reference proteome</keyword>
<dbReference type="Gene3D" id="3.30.565.10">
    <property type="entry name" value="Histidine kinase-like ATPase, C-terminal domain"/>
    <property type="match status" value="1"/>
</dbReference>
<dbReference type="SMART" id="SM00448">
    <property type="entry name" value="REC"/>
    <property type="match status" value="1"/>
</dbReference>
<dbReference type="InterPro" id="IPR036097">
    <property type="entry name" value="HisK_dim/P_sf"/>
</dbReference>
<feature type="domain" description="PAS" evidence="10">
    <location>
        <begin position="121"/>
        <end position="181"/>
    </location>
</feature>
<dbReference type="InterPro" id="IPR011006">
    <property type="entry name" value="CheY-like_superfamily"/>
</dbReference>
<feature type="modified residue" description="4-aspartylphosphate" evidence="7">
    <location>
        <position position="552"/>
    </location>
</feature>
<evidence type="ECO:0000256" key="4">
    <source>
        <dbReference type="ARBA" id="ARBA00022553"/>
    </source>
</evidence>
<keyword evidence="5" id="KW-0418">Kinase</keyword>
<evidence type="ECO:0000256" key="6">
    <source>
        <dbReference type="ARBA" id="ARBA00023012"/>
    </source>
</evidence>
<dbReference type="CDD" id="cd00082">
    <property type="entry name" value="HisKA"/>
    <property type="match status" value="1"/>
</dbReference>
<dbReference type="PANTHER" id="PTHR43065">
    <property type="entry name" value="SENSOR HISTIDINE KINASE"/>
    <property type="match status" value="1"/>
</dbReference>
<dbReference type="InterPro" id="IPR036890">
    <property type="entry name" value="HATPase_C_sf"/>
</dbReference>
<dbReference type="PRINTS" id="PR00344">
    <property type="entry name" value="BCTRLSENSOR"/>
</dbReference>
<dbReference type="InterPro" id="IPR013655">
    <property type="entry name" value="PAS_fold_3"/>
</dbReference>
<reference evidence="12 13" key="1">
    <citation type="submission" date="2022-06" db="EMBL/GenBank/DDBJ databases">
        <title>Actinoplanes abujensis sp. nov., isolated from Nigerian arid soil.</title>
        <authorList>
            <person name="Ding P."/>
        </authorList>
    </citation>
    <scope>NUCLEOTIDE SEQUENCE [LARGE SCALE GENOMIC DNA]</scope>
    <source>
        <strain evidence="13">TRM88002</strain>
    </source>
</reference>
<evidence type="ECO:0000313" key="12">
    <source>
        <dbReference type="EMBL" id="MCM4076623.1"/>
    </source>
</evidence>
<feature type="domain" description="PAC" evidence="11">
    <location>
        <begin position="69"/>
        <end position="120"/>
    </location>
</feature>
<dbReference type="InterPro" id="IPR013656">
    <property type="entry name" value="PAS_4"/>
</dbReference>
<accession>A0ABT0XTQ8</accession>
<dbReference type="SMART" id="SM00387">
    <property type="entry name" value="HATPase_c"/>
    <property type="match status" value="1"/>
</dbReference>
<dbReference type="PROSITE" id="PS50113">
    <property type="entry name" value="PAC"/>
    <property type="match status" value="2"/>
</dbReference>
<evidence type="ECO:0000256" key="3">
    <source>
        <dbReference type="ARBA" id="ARBA00012438"/>
    </source>
</evidence>
<dbReference type="Pfam" id="PF00512">
    <property type="entry name" value="HisKA"/>
    <property type="match status" value="1"/>
</dbReference>